<comment type="caution">
    <text evidence="2">The sequence shown here is derived from an EMBL/GenBank/DDBJ whole genome shotgun (WGS) entry which is preliminary data.</text>
</comment>
<dbReference type="SUPFAM" id="SSF56954">
    <property type="entry name" value="Outer membrane efflux proteins (OEP)"/>
    <property type="match status" value="1"/>
</dbReference>
<organism evidence="2 3">
    <name type="scientific">Legionella nautarum</name>
    <dbReference type="NCBI Taxonomy" id="45070"/>
    <lineage>
        <taxon>Bacteria</taxon>
        <taxon>Pseudomonadati</taxon>
        <taxon>Pseudomonadota</taxon>
        <taxon>Gammaproteobacteria</taxon>
        <taxon>Legionellales</taxon>
        <taxon>Legionellaceae</taxon>
        <taxon>Legionella</taxon>
    </lineage>
</organism>
<dbReference type="Pfam" id="PF02321">
    <property type="entry name" value="OEP"/>
    <property type="match status" value="2"/>
</dbReference>
<protein>
    <submittedName>
        <fullName evidence="2">Chemiosmotic efflux system C protein C</fullName>
    </submittedName>
</protein>
<evidence type="ECO:0000313" key="2">
    <source>
        <dbReference type="EMBL" id="KTD38927.1"/>
    </source>
</evidence>
<evidence type="ECO:0000313" key="3">
    <source>
        <dbReference type="Proteomes" id="UP000054725"/>
    </source>
</evidence>
<gene>
    <name evidence="2" type="primary">cecC</name>
    <name evidence="2" type="ORF">Lnau_0421</name>
</gene>
<dbReference type="GO" id="GO:0015562">
    <property type="term" value="F:efflux transmembrane transporter activity"/>
    <property type="evidence" value="ECO:0007669"/>
    <property type="project" value="InterPro"/>
</dbReference>
<dbReference type="PANTHER" id="PTHR30203:SF24">
    <property type="entry name" value="BLR4935 PROTEIN"/>
    <property type="match status" value="1"/>
</dbReference>
<dbReference type="AlphaFoldDB" id="A0A0W0X2Z6"/>
<dbReference type="InterPro" id="IPR003423">
    <property type="entry name" value="OMP_efflux"/>
</dbReference>
<dbReference type="Gene3D" id="1.20.1600.10">
    <property type="entry name" value="Outer membrane efflux proteins (OEP)"/>
    <property type="match status" value="1"/>
</dbReference>
<proteinExistence type="inferred from homology"/>
<dbReference type="PANTHER" id="PTHR30203">
    <property type="entry name" value="OUTER MEMBRANE CATION EFFLUX PROTEIN"/>
    <property type="match status" value="1"/>
</dbReference>
<dbReference type="Proteomes" id="UP000054725">
    <property type="component" value="Unassembled WGS sequence"/>
</dbReference>
<dbReference type="STRING" id="45070.Lnau_0421"/>
<dbReference type="OrthoDB" id="9791261at2"/>
<keyword evidence="3" id="KW-1185">Reference proteome</keyword>
<reference evidence="2 3" key="1">
    <citation type="submission" date="2015-11" db="EMBL/GenBank/DDBJ databases">
        <title>Genomic analysis of 38 Legionella species identifies large and diverse effector repertoires.</title>
        <authorList>
            <person name="Burstein D."/>
            <person name="Amaro F."/>
            <person name="Zusman T."/>
            <person name="Lifshitz Z."/>
            <person name="Cohen O."/>
            <person name="Gilbert J.A."/>
            <person name="Pupko T."/>
            <person name="Shuman H.A."/>
            <person name="Segal G."/>
        </authorList>
    </citation>
    <scope>NUCLEOTIDE SEQUENCE [LARGE SCALE GENOMIC DNA]</scope>
    <source>
        <strain evidence="2 3">ATCC 49506</strain>
    </source>
</reference>
<dbReference type="InterPro" id="IPR010131">
    <property type="entry name" value="MdtP/NodT-like"/>
</dbReference>
<sequence>MRKLEFSATVWVFIFSLIAKTSITMASPVLTINQLAQIAIQNNNDLKAARYNIAVAEARLKQAGLWPNPSLNLSNTDDRLMTNEGEYTRSAGFIQNFPISGRIGRQKSVARVDVAIAIQEIRDAKRKLKGSVADSYYSLLVTDYRLKQLRDLLAINKKLVRVTQNRFHAAEVSELDTNTASLEYQRILQEKQILESLRLSQAALLNQLLGRDATSALELDKSLPKEGQLTMSFADAKALALRQRPDMRILQLNLNRAEASKKLACTERWADWTVGVAFQQSKIFVDGGDPQKPNRALSLNVNIPVPLLNGNQGKVMEASALGTQALSKMQALKLVIETEVASNYAQLQALEAALKLSRLRTVKLTLRNVKLARDAYRNGQVSLLEVLQIQRQQNDLQVAYLNMLEKYLQALVKFCTALGNSGNPSLCPYSTDKRNFNDFTK</sequence>
<evidence type="ECO:0000256" key="1">
    <source>
        <dbReference type="ARBA" id="ARBA00007613"/>
    </source>
</evidence>
<comment type="similarity">
    <text evidence="1">Belongs to the outer membrane factor (OMF) (TC 1.B.17) family.</text>
</comment>
<dbReference type="RefSeq" id="WP_058503499.1">
    <property type="nucleotide sequence ID" value="NZ_CAAAIF010000005.1"/>
</dbReference>
<name>A0A0W0X2Z6_9GAMM</name>
<dbReference type="EMBL" id="LNYO01000004">
    <property type="protein sequence ID" value="KTD38927.1"/>
    <property type="molecule type" value="Genomic_DNA"/>
</dbReference>
<accession>A0A0W0X2Z6</accession>
<dbReference type="PATRIC" id="fig|45070.6.peg.444"/>